<evidence type="ECO:0000256" key="1">
    <source>
        <dbReference type="SAM" id="MobiDB-lite"/>
    </source>
</evidence>
<dbReference type="HOGENOM" id="CLU_719845_0_0_1"/>
<feature type="region of interest" description="Disordered" evidence="1">
    <location>
        <begin position="1"/>
        <end position="172"/>
    </location>
</feature>
<keyword evidence="3" id="KW-1185">Reference proteome</keyword>
<reference evidence="2 3" key="1">
    <citation type="journal article" date="2011" name="PLoS Pathog.">
        <title>Endophytic Life Strategies Decoded by Genome and Transcriptome Analyses of the Mutualistic Root Symbiont Piriformospora indica.</title>
        <authorList>
            <person name="Zuccaro A."/>
            <person name="Lahrmann U."/>
            <person name="Guldener U."/>
            <person name="Langen G."/>
            <person name="Pfiffi S."/>
            <person name="Biedenkopf D."/>
            <person name="Wong P."/>
            <person name="Samans B."/>
            <person name="Grimm C."/>
            <person name="Basiewicz M."/>
            <person name="Murat C."/>
            <person name="Martin F."/>
            <person name="Kogel K.H."/>
        </authorList>
    </citation>
    <scope>NUCLEOTIDE SEQUENCE [LARGE SCALE GENOMIC DNA]</scope>
    <source>
        <strain evidence="2 3">DSM 11827</strain>
    </source>
</reference>
<accession>G4TN60</accession>
<dbReference type="OrthoDB" id="3186887at2759"/>
<dbReference type="AlphaFoldDB" id="G4TN60"/>
<feature type="compositionally biased region" description="Low complexity" evidence="1">
    <location>
        <begin position="49"/>
        <end position="59"/>
    </location>
</feature>
<feature type="compositionally biased region" description="Basic residues" evidence="1">
    <location>
        <begin position="24"/>
        <end position="39"/>
    </location>
</feature>
<dbReference type="EMBL" id="CAFZ01000181">
    <property type="protein sequence ID" value="CCA72758.1"/>
    <property type="molecule type" value="Genomic_DNA"/>
</dbReference>
<protein>
    <submittedName>
        <fullName evidence="2">Uncharacterized protein</fullName>
    </submittedName>
</protein>
<sequence>MQVSVSPPRPRPSIAIHIQPNAHRNAHHFTLPRKRKRSMHYSSSDEESGASSAIATSTALHGLDGYSSSSPIKEHEGRLITRKGSGSGGYDERGVREGDLEGERRHHKRVKRTIAQMGGLSLHPTPPGTQQIQQSSYEDRDGYGHAPSSSFSGDSYGQPQLVSPMSNASGTSYGSIRGETGAGYHGVDGPELLEFDEAFMPREHGHGHDHEHDAWDSYRHTFVPEIEDLPLPPRSSTSHTITATSNDIKMGGTGWYEPEKDRIVITDLDDSDLDTDANAPSPNAQDAEIMDDDERPFHTFKVSSAYLQRFGKPANAPEIPPAPSIIIENAGSECQALVLYRPSFPIYKHVSVEPSIDAQKAVMADITTMNAETTGSGDAMELDD</sequence>
<dbReference type="InParanoid" id="G4TN60"/>
<name>G4TN60_SERID</name>
<dbReference type="STRING" id="1109443.G4TN60"/>
<evidence type="ECO:0000313" key="3">
    <source>
        <dbReference type="Proteomes" id="UP000007148"/>
    </source>
</evidence>
<evidence type="ECO:0000313" key="2">
    <source>
        <dbReference type="EMBL" id="CCA72758.1"/>
    </source>
</evidence>
<dbReference type="Proteomes" id="UP000007148">
    <property type="component" value="Unassembled WGS sequence"/>
</dbReference>
<feature type="compositionally biased region" description="Basic and acidic residues" evidence="1">
    <location>
        <begin position="90"/>
        <end position="104"/>
    </location>
</feature>
<organism evidence="2 3">
    <name type="scientific">Serendipita indica (strain DSM 11827)</name>
    <name type="common">Root endophyte fungus</name>
    <name type="synonym">Piriformospora indica</name>
    <dbReference type="NCBI Taxonomy" id="1109443"/>
    <lineage>
        <taxon>Eukaryota</taxon>
        <taxon>Fungi</taxon>
        <taxon>Dikarya</taxon>
        <taxon>Basidiomycota</taxon>
        <taxon>Agaricomycotina</taxon>
        <taxon>Agaricomycetes</taxon>
        <taxon>Sebacinales</taxon>
        <taxon>Serendipitaceae</taxon>
        <taxon>Serendipita</taxon>
    </lineage>
</organism>
<feature type="compositionally biased region" description="Polar residues" evidence="1">
    <location>
        <begin position="147"/>
        <end position="172"/>
    </location>
</feature>
<proteinExistence type="predicted"/>
<gene>
    <name evidence="2" type="ORF">PIIN_06696</name>
</gene>
<comment type="caution">
    <text evidence="2">The sequence shown here is derived from an EMBL/GenBank/DDBJ whole genome shotgun (WGS) entry which is preliminary data.</text>
</comment>